<evidence type="ECO:0000256" key="1">
    <source>
        <dbReference type="SAM" id="SignalP"/>
    </source>
</evidence>
<accession>A0A258HIQ7</accession>
<dbReference type="Proteomes" id="UP000216147">
    <property type="component" value="Unassembled WGS sequence"/>
</dbReference>
<organism evidence="2 3">
    <name type="scientific">Brevundimonas subvibrioides</name>
    <dbReference type="NCBI Taxonomy" id="74313"/>
    <lineage>
        <taxon>Bacteria</taxon>
        <taxon>Pseudomonadati</taxon>
        <taxon>Pseudomonadota</taxon>
        <taxon>Alphaproteobacteria</taxon>
        <taxon>Caulobacterales</taxon>
        <taxon>Caulobacteraceae</taxon>
        <taxon>Brevundimonas</taxon>
    </lineage>
</organism>
<reference evidence="2 3" key="1">
    <citation type="submission" date="2017-03" db="EMBL/GenBank/DDBJ databases">
        <title>Lifting the veil on microbial sulfur biogeochemistry in mining wastewaters.</title>
        <authorList>
            <person name="Kantor R.S."/>
            <person name="Colenbrander Nelson T."/>
            <person name="Marshall S."/>
            <person name="Bennett D."/>
            <person name="Apte S."/>
            <person name="Camacho D."/>
            <person name="Thomas B.C."/>
            <person name="Warren L.A."/>
            <person name="Banfield J.F."/>
        </authorList>
    </citation>
    <scope>NUCLEOTIDE SEQUENCE [LARGE SCALE GENOMIC DNA]</scope>
    <source>
        <strain evidence="2">32-68-21</strain>
    </source>
</reference>
<dbReference type="AlphaFoldDB" id="A0A258HIQ7"/>
<comment type="caution">
    <text evidence="2">The sequence shown here is derived from an EMBL/GenBank/DDBJ whole genome shotgun (WGS) entry which is preliminary data.</text>
</comment>
<sequence length="119" mass="13305">MRKWIGALALAAAVMVPITASAEIDETFGNTVLSRYPDGGWVKHWFNQDGSYSAEFSDGRRLAARWRVEGERICLNGIRPSFMMISRFCSPLIEASLGQSWVSRDPLGRRVTNVLQSGR</sequence>
<evidence type="ECO:0000313" key="3">
    <source>
        <dbReference type="Proteomes" id="UP000216147"/>
    </source>
</evidence>
<protein>
    <submittedName>
        <fullName evidence="2">Uncharacterized protein</fullName>
    </submittedName>
</protein>
<gene>
    <name evidence="2" type="ORF">B7Y86_08490</name>
</gene>
<evidence type="ECO:0000313" key="2">
    <source>
        <dbReference type="EMBL" id="OYX56796.1"/>
    </source>
</evidence>
<proteinExistence type="predicted"/>
<dbReference type="EMBL" id="NCEQ01000007">
    <property type="protein sequence ID" value="OYX56796.1"/>
    <property type="molecule type" value="Genomic_DNA"/>
</dbReference>
<keyword evidence="1" id="KW-0732">Signal</keyword>
<feature type="chain" id="PRO_5012966033" evidence="1">
    <location>
        <begin position="23"/>
        <end position="119"/>
    </location>
</feature>
<name>A0A258HIQ7_9CAUL</name>
<feature type="signal peptide" evidence="1">
    <location>
        <begin position="1"/>
        <end position="22"/>
    </location>
</feature>